<evidence type="ECO:0000313" key="9">
    <source>
        <dbReference type="EMBL" id="GHI35807.1"/>
    </source>
</evidence>
<comment type="subcellular location">
    <subcellularLocation>
        <location evidence="1">Membrane</location>
        <topology evidence="1">Multi-pass membrane protein</topology>
    </subcellularLocation>
</comment>
<evidence type="ECO:0000313" key="11">
    <source>
        <dbReference type="Proteomes" id="UP001050808"/>
    </source>
</evidence>
<dbReference type="InterPro" id="IPR022764">
    <property type="entry name" value="Peptidase_S54_rhomboid_dom"/>
</dbReference>
<comment type="caution">
    <text evidence="9">The sequence shown here is derived from an EMBL/GenBank/DDBJ whole genome shotgun (WGS) entry which is preliminary data.</text>
</comment>
<keyword evidence="6 7" id="KW-0472">Membrane</keyword>
<keyword evidence="11" id="KW-1185">Reference proteome</keyword>
<dbReference type="RefSeq" id="WP_189970839.1">
    <property type="nucleotide sequence ID" value="NZ_BMUA01000040.1"/>
</dbReference>
<feature type="transmembrane region" description="Helical" evidence="7">
    <location>
        <begin position="152"/>
        <end position="170"/>
    </location>
</feature>
<gene>
    <name evidence="9" type="ORF">Sviol_02150</name>
    <name evidence="10" type="ORF">Sviol_43500</name>
</gene>
<feature type="domain" description="Peptidase S54 rhomboid" evidence="8">
    <location>
        <begin position="85"/>
        <end position="209"/>
    </location>
</feature>
<dbReference type="SUPFAM" id="SSF144091">
    <property type="entry name" value="Rhomboid-like"/>
    <property type="match status" value="1"/>
</dbReference>
<feature type="transmembrane region" description="Helical" evidence="7">
    <location>
        <begin position="50"/>
        <end position="68"/>
    </location>
</feature>
<comment type="similarity">
    <text evidence="2">Belongs to the peptidase S54 family.</text>
</comment>
<accession>A0ABQ3QEX2</accession>
<reference evidence="9" key="1">
    <citation type="submission" date="2024-05" db="EMBL/GenBank/DDBJ databases">
        <title>Whole genome shotgun sequence of Streptomyces violascens NBRC 12920.</title>
        <authorList>
            <person name="Komaki H."/>
            <person name="Tamura T."/>
        </authorList>
    </citation>
    <scope>NUCLEOTIDE SEQUENCE</scope>
    <source>
        <strain evidence="9">NBRC 12920</strain>
    </source>
</reference>
<evidence type="ECO:0000256" key="7">
    <source>
        <dbReference type="SAM" id="Phobius"/>
    </source>
</evidence>
<protein>
    <recommendedName>
        <fullName evidence="8">Peptidase S54 rhomboid domain-containing protein</fullName>
    </recommendedName>
</protein>
<evidence type="ECO:0000256" key="2">
    <source>
        <dbReference type="ARBA" id="ARBA00009045"/>
    </source>
</evidence>
<evidence type="ECO:0000256" key="5">
    <source>
        <dbReference type="ARBA" id="ARBA00022989"/>
    </source>
</evidence>
<dbReference type="EMBL" id="BNDY01000017">
    <property type="protein sequence ID" value="GHI39942.1"/>
    <property type="molecule type" value="Genomic_DNA"/>
</dbReference>
<proteinExistence type="inferred from homology"/>
<dbReference type="Proteomes" id="UP001050808">
    <property type="component" value="Unassembled WGS sequence"/>
</dbReference>
<name>A0ABQ3QEX2_9ACTN</name>
<dbReference type="PANTHER" id="PTHR43731">
    <property type="entry name" value="RHOMBOID PROTEASE"/>
    <property type="match status" value="1"/>
</dbReference>
<dbReference type="InterPro" id="IPR050925">
    <property type="entry name" value="Rhomboid_protease_S54"/>
</dbReference>
<dbReference type="Gene3D" id="1.20.1540.10">
    <property type="entry name" value="Rhomboid-like"/>
    <property type="match status" value="1"/>
</dbReference>
<evidence type="ECO:0000256" key="4">
    <source>
        <dbReference type="ARBA" id="ARBA00022801"/>
    </source>
</evidence>
<evidence type="ECO:0000256" key="6">
    <source>
        <dbReference type="ARBA" id="ARBA00023136"/>
    </source>
</evidence>
<dbReference type="Pfam" id="PF01694">
    <property type="entry name" value="Rhomboid"/>
    <property type="match status" value="1"/>
</dbReference>
<keyword evidence="5 7" id="KW-1133">Transmembrane helix</keyword>
<evidence type="ECO:0000256" key="3">
    <source>
        <dbReference type="ARBA" id="ARBA00022692"/>
    </source>
</evidence>
<feature type="transmembrane region" description="Helical" evidence="7">
    <location>
        <begin position="125"/>
        <end position="146"/>
    </location>
</feature>
<keyword evidence="3 7" id="KW-0812">Transmembrane</keyword>
<evidence type="ECO:0000256" key="1">
    <source>
        <dbReference type="ARBA" id="ARBA00004141"/>
    </source>
</evidence>
<evidence type="ECO:0000313" key="10">
    <source>
        <dbReference type="EMBL" id="GHI39942.1"/>
    </source>
</evidence>
<keyword evidence="4" id="KW-0378">Hydrolase</keyword>
<dbReference type="EMBL" id="BNDY01000002">
    <property type="protein sequence ID" value="GHI35807.1"/>
    <property type="molecule type" value="Genomic_DNA"/>
</dbReference>
<sequence length="233" mass="23644">MNVHDLPLYACAAAVVGPGIKVLSASLPAPAAGQEPQTGARALLRAWRPAVPVAAGAMVVVMAAFNLAQTAWPGLIGHLQRQPGGAWWRAVTALLVESSGWVQLLFNLAALIAVAPIAQRVLGPAWTLAIYLVSGVAAQVVSMASWSPYGGGNSVAICGLVGALAAAYALRGPDAPLRRMALLVPAAGLVLCAMTNNHGVGLLAGSLLGAGLAAVDRTGRRIHLPVRPETAAV</sequence>
<evidence type="ECO:0000259" key="8">
    <source>
        <dbReference type="Pfam" id="PF01694"/>
    </source>
</evidence>
<dbReference type="PANTHER" id="PTHR43731:SF14">
    <property type="entry name" value="PRESENILIN-ASSOCIATED RHOMBOID-LIKE PROTEIN, MITOCHONDRIAL"/>
    <property type="match status" value="1"/>
</dbReference>
<feature type="transmembrane region" description="Helical" evidence="7">
    <location>
        <begin position="100"/>
        <end position="118"/>
    </location>
</feature>
<organism evidence="9 11">
    <name type="scientific">Streptomyces violascens</name>
    <dbReference type="NCBI Taxonomy" id="67381"/>
    <lineage>
        <taxon>Bacteria</taxon>
        <taxon>Bacillati</taxon>
        <taxon>Actinomycetota</taxon>
        <taxon>Actinomycetes</taxon>
        <taxon>Kitasatosporales</taxon>
        <taxon>Streptomycetaceae</taxon>
        <taxon>Streptomyces</taxon>
    </lineage>
</organism>
<dbReference type="InterPro" id="IPR035952">
    <property type="entry name" value="Rhomboid-like_sf"/>
</dbReference>